<dbReference type="InterPro" id="IPR007138">
    <property type="entry name" value="ABM_dom"/>
</dbReference>
<dbReference type="PANTHER" id="PTHR39169:SF1">
    <property type="entry name" value="MONOOXYGENASE YDHR-RELATED"/>
    <property type="match status" value="1"/>
</dbReference>
<dbReference type="InterPro" id="IPR014910">
    <property type="entry name" value="YdhR"/>
</dbReference>
<dbReference type="InterPro" id="IPR011008">
    <property type="entry name" value="Dimeric_a/b-barrel"/>
</dbReference>
<comment type="caution">
    <text evidence="2">The sequence shown here is derived from an EMBL/GenBank/DDBJ whole genome shotgun (WGS) entry which is preliminary data.</text>
</comment>
<accession>A0A7Y6TY91</accession>
<evidence type="ECO:0000313" key="3">
    <source>
        <dbReference type="Proteomes" id="UP000529637"/>
    </source>
</evidence>
<dbReference type="Gene3D" id="3.30.70.100">
    <property type="match status" value="2"/>
</dbReference>
<dbReference type="SUPFAM" id="SSF54909">
    <property type="entry name" value="Dimeric alpha+beta barrel"/>
    <property type="match status" value="2"/>
</dbReference>
<dbReference type="Pfam" id="PF03992">
    <property type="entry name" value="ABM"/>
    <property type="match status" value="1"/>
</dbReference>
<organism evidence="2 3">
    <name type="scientific">Piscinibacter koreensis</name>
    <dbReference type="NCBI Taxonomy" id="2742824"/>
    <lineage>
        <taxon>Bacteria</taxon>
        <taxon>Pseudomonadati</taxon>
        <taxon>Pseudomonadota</taxon>
        <taxon>Betaproteobacteria</taxon>
        <taxon>Burkholderiales</taxon>
        <taxon>Sphaerotilaceae</taxon>
        <taxon>Piscinibacter</taxon>
    </lineage>
</organism>
<reference evidence="2 3" key="1">
    <citation type="submission" date="2020-06" db="EMBL/GenBank/DDBJ databases">
        <title>Schlegella sp. ID0723 isolated from air conditioner.</title>
        <authorList>
            <person name="Kim D.Y."/>
            <person name="Kim D.-U."/>
        </authorList>
    </citation>
    <scope>NUCLEOTIDE SEQUENCE [LARGE SCALE GENOMIC DNA]</scope>
    <source>
        <strain evidence="2 3">ID0723</strain>
    </source>
</reference>
<evidence type="ECO:0000259" key="1">
    <source>
        <dbReference type="Pfam" id="PF03992"/>
    </source>
</evidence>
<keyword evidence="3" id="KW-1185">Reference proteome</keyword>
<gene>
    <name evidence="2" type="ORF">HQN59_19575</name>
</gene>
<name>A0A7Y6TY91_9BURK</name>
<sequence>MTLALLQIDFVFDGPWGDALADVCRELADDIAQEPGLRWKLWTEDPESARAGGVYLFDDRAAAAAYLTKHRARLAAFGVKDSDIVARVLDVNPALSTRTRGPVGGAADSFTTLARVQVADTKTFLDVFASAGLAARSAHGSKGAQVFAGDENTVHVLIDWADEAAFDAFRTAPDVAATMKRGGAVARPVFQSVRRLGQFTA</sequence>
<protein>
    <submittedName>
        <fullName evidence="2">Monooxygenase</fullName>
    </submittedName>
</protein>
<keyword evidence="2" id="KW-0560">Oxidoreductase</keyword>
<dbReference type="NCBIfam" id="NF008333">
    <property type="entry name" value="PRK11118.1"/>
    <property type="match status" value="1"/>
</dbReference>
<keyword evidence="2" id="KW-0503">Monooxygenase</keyword>
<proteinExistence type="predicted"/>
<dbReference type="GO" id="GO:0004497">
    <property type="term" value="F:monooxygenase activity"/>
    <property type="evidence" value="ECO:0007669"/>
    <property type="project" value="UniProtKB-KW"/>
</dbReference>
<dbReference type="EMBL" id="JABWMJ010000010">
    <property type="protein sequence ID" value="NUZ07969.1"/>
    <property type="molecule type" value="Genomic_DNA"/>
</dbReference>
<dbReference type="Pfam" id="PF08803">
    <property type="entry name" value="ydhR"/>
    <property type="match status" value="1"/>
</dbReference>
<feature type="domain" description="ABM" evidence="1">
    <location>
        <begin position="116"/>
        <end position="180"/>
    </location>
</feature>
<dbReference type="AlphaFoldDB" id="A0A7Y6TY91"/>
<dbReference type="Proteomes" id="UP000529637">
    <property type="component" value="Unassembled WGS sequence"/>
</dbReference>
<evidence type="ECO:0000313" key="2">
    <source>
        <dbReference type="EMBL" id="NUZ07969.1"/>
    </source>
</evidence>
<dbReference type="PANTHER" id="PTHR39169">
    <property type="match status" value="1"/>
</dbReference>